<dbReference type="InterPro" id="IPR005325">
    <property type="entry name" value="DUF308_memb"/>
</dbReference>
<dbReference type="RefSeq" id="WP_131150312.1">
    <property type="nucleotide sequence ID" value="NZ_SJTG01000001.1"/>
</dbReference>
<feature type="transmembrane region" description="Helical" evidence="1">
    <location>
        <begin position="154"/>
        <end position="174"/>
    </location>
</feature>
<dbReference type="AlphaFoldDB" id="A0A4R0Z170"/>
<evidence type="ECO:0000313" key="2">
    <source>
        <dbReference type="EMBL" id="TCI12906.1"/>
    </source>
</evidence>
<feature type="transmembrane region" description="Helical" evidence="1">
    <location>
        <begin position="39"/>
        <end position="61"/>
    </location>
</feature>
<accession>A0A4R0Z170</accession>
<proteinExistence type="predicted"/>
<sequence length="184" mass="19827">MHSMFGESLARSWWVLMLYGVISVLFGLSALVWPGTTVIALTWAFGIMALAEGITSILALFNRDVRISKALLFVYAVASIIFGLLGIFHPAVVASVLLVFLGAWLVVAGIYRILLAIRIRKHIKGEWMIALSGVLAIVLGVLFVGYPAAGLLTLAIWIGAAALIYGILQIVASLQLRKLSHLAV</sequence>
<dbReference type="PANTHER" id="PTHR34989:SF1">
    <property type="entry name" value="PROTEIN HDED"/>
    <property type="match status" value="1"/>
</dbReference>
<feature type="transmembrane region" description="Helical" evidence="1">
    <location>
        <begin position="94"/>
        <end position="115"/>
    </location>
</feature>
<dbReference type="Proteomes" id="UP000291822">
    <property type="component" value="Unassembled WGS sequence"/>
</dbReference>
<reference evidence="2 3" key="1">
    <citation type="submission" date="2019-02" db="EMBL/GenBank/DDBJ databases">
        <title>Dyella amyloliquefaciens sp. nov., isolated from forest soil.</title>
        <authorList>
            <person name="Gao Z.-H."/>
            <person name="Qiu L.-H."/>
        </authorList>
    </citation>
    <scope>NUCLEOTIDE SEQUENCE [LARGE SCALE GENOMIC DNA]</scope>
    <source>
        <strain evidence="2 3">KACC 12747</strain>
    </source>
</reference>
<feature type="transmembrane region" description="Helical" evidence="1">
    <location>
        <begin position="127"/>
        <end position="148"/>
    </location>
</feature>
<organism evidence="2 3">
    <name type="scientific">Dyella soli</name>
    <dbReference type="NCBI Taxonomy" id="522319"/>
    <lineage>
        <taxon>Bacteria</taxon>
        <taxon>Pseudomonadati</taxon>
        <taxon>Pseudomonadota</taxon>
        <taxon>Gammaproteobacteria</taxon>
        <taxon>Lysobacterales</taxon>
        <taxon>Rhodanobacteraceae</taxon>
        <taxon>Dyella</taxon>
    </lineage>
</organism>
<evidence type="ECO:0000313" key="3">
    <source>
        <dbReference type="Proteomes" id="UP000291822"/>
    </source>
</evidence>
<keyword evidence="3" id="KW-1185">Reference proteome</keyword>
<keyword evidence="1" id="KW-0472">Membrane</keyword>
<evidence type="ECO:0000256" key="1">
    <source>
        <dbReference type="SAM" id="Phobius"/>
    </source>
</evidence>
<dbReference type="GO" id="GO:0005886">
    <property type="term" value="C:plasma membrane"/>
    <property type="evidence" value="ECO:0007669"/>
    <property type="project" value="TreeGrafter"/>
</dbReference>
<comment type="caution">
    <text evidence="2">The sequence shown here is derived from an EMBL/GenBank/DDBJ whole genome shotgun (WGS) entry which is preliminary data.</text>
</comment>
<dbReference type="Pfam" id="PF03729">
    <property type="entry name" value="DUF308"/>
    <property type="match status" value="1"/>
</dbReference>
<dbReference type="InterPro" id="IPR052712">
    <property type="entry name" value="Acid_resist_chaperone_HdeD"/>
</dbReference>
<dbReference type="EMBL" id="SJTG01000001">
    <property type="protein sequence ID" value="TCI12906.1"/>
    <property type="molecule type" value="Genomic_DNA"/>
</dbReference>
<dbReference type="PANTHER" id="PTHR34989">
    <property type="entry name" value="PROTEIN HDED"/>
    <property type="match status" value="1"/>
</dbReference>
<feature type="transmembrane region" description="Helical" evidence="1">
    <location>
        <begin position="12"/>
        <end position="33"/>
    </location>
</feature>
<keyword evidence="1" id="KW-1133">Transmembrane helix</keyword>
<feature type="transmembrane region" description="Helical" evidence="1">
    <location>
        <begin position="70"/>
        <end position="88"/>
    </location>
</feature>
<name>A0A4R0Z170_9GAMM</name>
<protein>
    <submittedName>
        <fullName evidence="2">HdeD family acid-resistance protein</fullName>
    </submittedName>
</protein>
<keyword evidence="1" id="KW-0812">Transmembrane</keyword>
<gene>
    <name evidence="2" type="ORF">EZM97_06205</name>
</gene>